<name>A0AAW0C388_9AGAR</name>
<dbReference type="InterPro" id="IPR011010">
    <property type="entry name" value="DNA_brk_join_enz"/>
</dbReference>
<organism evidence="3 4">
    <name type="scientific">Favolaschia claudopus</name>
    <dbReference type="NCBI Taxonomy" id="2862362"/>
    <lineage>
        <taxon>Eukaryota</taxon>
        <taxon>Fungi</taxon>
        <taxon>Dikarya</taxon>
        <taxon>Basidiomycota</taxon>
        <taxon>Agaricomycotina</taxon>
        <taxon>Agaricomycetes</taxon>
        <taxon>Agaricomycetidae</taxon>
        <taxon>Agaricales</taxon>
        <taxon>Marasmiineae</taxon>
        <taxon>Mycenaceae</taxon>
        <taxon>Favolaschia</taxon>
    </lineage>
</organism>
<dbReference type="SUPFAM" id="SSF56349">
    <property type="entry name" value="DNA breaking-rejoining enzymes"/>
    <property type="match status" value="1"/>
</dbReference>
<evidence type="ECO:0000313" key="4">
    <source>
        <dbReference type="Proteomes" id="UP001362999"/>
    </source>
</evidence>
<proteinExistence type="predicted"/>
<dbReference type="Gene3D" id="1.10.443.10">
    <property type="entry name" value="Intergrase catalytic core"/>
    <property type="match status" value="1"/>
</dbReference>
<comment type="caution">
    <text evidence="3">The sequence shown here is derived from an EMBL/GenBank/DDBJ whole genome shotgun (WGS) entry which is preliminary data.</text>
</comment>
<reference evidence="3 4" key="1">
    <citation type="journal article" date="2024" name="J Genomics">
        <title>Draft genome sequencing and assembly of Favolaschia claudopus CIRM-BRFM 2984 isolated from oak limbs.</title>
        <authorList>
            <person name="Navarro D."/>
            <person name="Drula E."/>
            <person name="Chaduli D."/>
            <person name="Cazenave R."/>
            <person name="Ahrendt S."/>
            <person name="Wang J."/>
            <person name="Lipzen A."/>
            <person name="Daum C."/>
            <person name="Barry K."/>
            <person name="Grigoriev I.V."/>
            <person name="Favel A."/>
            <person name="Rosso M.N."/>
            <person name="Martin F."/>
        </authorList>
    </citation>
    <scope>NUCLEOTIDE SEQUENCE [LARGE SCALE GENOMIC DNA]</scope>
    <source>
        <strain evidence="3 4">CIRM-BRFM 2984</strain>
    </source>
</reference>
<feature type="region of interest" description="Disordered" evidence="2">
    <location>
        <begin position="30"/>
        <end position="62"/>
    </location>
</feature>
<accession>A0AAW0C388</accession>
<evidence type="ECO:0000256" key="2">
    <source>
        <dbReference type="SAM" id="MobiDB-lite"/>
    </source>
</evidence>
<feature type="compositionally biased region" description="Acidic residues" evidence="2">
    <location>
        <begin position="47"/>
        <end position="57"/>
    </location>
</feature>
<dbReference type="GO" id="GO:0015074">
    <property type="term" value="P:DNA integration"/>
    <property type="evidence" value="ECO:0007669"/>
    <property type="project" value="InterPro"/>
</dbReference>
<dbReference type="GO" id="GO:0003677">
    <property type="term" value="F:DNA binding"/>
    <property type="evidence" value="ECO:0007669"/>
    <property type="project" value="InterPro"/>
</dbReference>
<keyword evidence="1" id="KW-0233">DNA recombination</keyword>
<dbReference type="Proteomes" id="UP001362999">
    <property type="component" value="Unassembled WGS sequence"/>
</dbReference>
<dbReference type="InterPro" id="IPR013762">
    <property type="entry name" value="Integrase-like_cat_sf"/>
</dbReference>
<dbReference type="EMBL" id="JAWWNJ010000022">
    <property type="protein sequence ID" value="KAK7033784.1"/>
    <property type="molecule type" value="Genomic_DNA"/>
</dbReference>
<evidence type="ECO:0000256" key="1">
    <source>
        <dbReference type="ARBA" id="ARBA00023172"/>
    </source>
</evidence>
<protein>
    <submittedName>
        <fullName evidence="3">DNA breaking-rejoining enzyme</fullName>
    </submittedName>
</protein>
<dbReference type="InterPro" id="IPR052925">
    <property type="entry name" value="Phage_Integrase-like_Recomb"/>
</dbReference>
<sequence>MNVLDKPQFAGVLAPAQDEIEDDIEGEQQTITFNDDSVPVLGSATNNEEDSGEDETLAEDRDGDVKMDDLRAVIKEVSKGVVDSTDAEYKRYFVCAAGFIEKGNEFFTSTPDPQSAIYIVAWIMNSCDDIGLDGKTKDAPADSYNHAQKMRAACTYGFGRLNGLGSIPWQKNVSRYMVSLRKKKRFTITTIFLKFVKSNLFTRRKRTEPVDPNQWGGGRSRLMLHAVYVIAFLCLLRFDEALKIQLQDIRRITNTFPPEQAHLCPVRALTAWLACARITQVGDSTRPMKSEKFLEMFRNNLLDVGLDPYPYGTHSFRRGGCQYFASHRRWSLRRICDWGGWSMEFSSLTIVKYLIGWNDDPTELRENFLNPNQKPTEKCAVCGRTCACGI</sequence>
<dbReference type="PANTHER" id="PTHR34605">
    <property type="entry name" value="PHAGE_INTEGRASE DOMAIN-CONTAINING PROTEIN"/>
    <property type="match status" value="1"/>
</dbReference>
<dbReference type="PANTHER" id="PTHR34605:SF4">
    <property type="entry name" value="DNA ADENINE METHYLTRANSFERASE"/>
    <property type="match status" value="1"/>
</dbReference>
<evidence type="ECO:0000313" key="3">
    <source>
        <dbReference type="EMBL" id="KAK7033784.1"/>
    </source>
</evidence>
<keyword evidence="4" id="KW-1185">Reference proteome</keyword>
<dbReference type="GO" id="GO:0006310">
    <property type="term" value="P:DNA recombination"/>
    <property type="evidence" value="ECO:0007669"/>
    <property type="project" value="UniProtKB-KW"/>
</dbReference>
<gene>
    <name evidence="3" type="ORF">R3P38DRAFT_3498474</name>
</gene>
<dbReference type="AlphaFoldDB" id="A0AAW0C388"/>